<organism evidence="2 3">
    <name type="scientific">Wickerhamomyces pijperi</name>
    <name type="common">Yeast</name>
    <name type="synonym">Pichia pijperi</name>
    <dbReference type="NCBI Taxonomy" id="599730"/>
    <lineage>
        <taxon>Eukaryota</taxon>
        <taxon>Fungi</taxon>
        <taxon>Dikarya</taxon>
        <taxon>Ascomycota</taxon>
        <taxon>Saccharomycotina</taxon>
        <taxon>Saccharomycetes</taxon>
        <taxon>Phaffomycetales</taxon>
        <taxon>Wickerhamomycetaceae</taxon>
        <taxon>Wickerhamomyces</taxon>
    </lineage>
</organism>
<dbReference type="AlphaFoldDB" id="A0A9P8TM24"/>
<evidence type="ECO:0000313" key="3">
    <source>
        <dbReference type="Proteomes" id="UP000774326"/>
    </source>
</evidence>
<reference evidence="2" key="1">
    <citation type="journal article" date="2021" name="Open Biol.">
        <title>Shared evolutionary footprints suggest mitochondrial oxidative damage underlies multiple complex I losses in fungi.</title>
        <authorList>
            <person name="Schikora-Tamarit M.A."/>
            <person name="Marcet-Houben M."/>
            <person name="Nosek J."/>
            <person name="Gabaldon T."/>
        </authorList>
    </citation>
    <scope>NUCLEOTIDE SEQUENCE</scope>
    <source>
        <strain evidence="2">CBS2887</strain>
    </source>
</reference>
<dbReference type="Proteomes" id="UP000774326">
    <property type="component" value="Unassembled WGS sequence"/>
</dbReference>
<proteinExistence type="predicted"/>
<evidence type="ECO:0000313" key="2">
    <source>
        <dbReference type="EMBL" id="KAH3683675.1"/>
    </source>
</evidence>
<keyword evidence="1" id="KW-0175">Coiled coil</keyword>
<name>A0A9P8TM24_WICPI</name>
<feature type="coiled-coil region" evidence="1">
    <location>
        <begin position="207"/>
        <end position="248"/>
    </location>
</feature>
<reference evidence="2" key="2">
    <citation type="submission" date="2021-01" db="EMBL/GenBank/DDBJ databases">
        <authorList>
            <person name="Schikora-Tamarit M.A."/>
        </authorList>
    </citation>
    <scope>NUCLEOTIDE SEQUENCE</scope>
    <source>
        <strain evidence="2">CBS2887</strain>
    </source>
</reference>
<gene>
    <name evidence="2" type="ORF">WICPIJ_005359</name>
</gene>
<dbReference type="EMBL" id="JAEUBG010003009">
    <property type="protein sequence ID" value="KAH3683675.1"/>
    <property type="molecule type" value="Genomic_DNA"/>
</dbReference>
<dbReference type="Gene3D" id="1.20.58.80">
    <property type="entry name" value="Phosphotransferase system, lactose/cellobiose-type IIA subunit"/>
    <property type="match status" value="1"/>
</dbReference>
<accession>A0A9P8TM24</accession>
<sequence length="261" mass="29607">MDLTEVNSQLLKRQYKDASRLYREASEIFSKQIDKTNNKEINNALKILAEDHLKRSRSIQLSSGSQNVGLSGSTAIQSTNNKLSASLAMARGIPTSSLDNIMGSLEETDGNNSTQILTGNGTGDPIQKLSVQLFNLFKAPKLNTIPEQSEIQVKPTGKSIEELEYENVHLKQLVSNYAENLQIYETTNKKITRNLQVYLSSFKKEMSIKESRKISELERKIDTLQKENKDLTLQKEKLKQRWDELVESAKKRREDQTGTNQ</sequence>
<evidence type="ECO:0000256" key="1">
    <source>
        <dbReference type="SAM" id="Coils"/>
    </source>
</evidence>
<keyword evidence="3" id="KW-1185">Reference proteome</keyword>
<protein>
    <submittedName>
        <fullName evidence="2">Uncharacterized protein</fullName>
    </submittedName>
</protein>
<dbReference type="OrthoDB" id="4034212at2759"/>
<comment type="caution">
    <text evidence="2">The sequence shown here is derived from an EMBL/GenBank/DDBJ whole genome shotgun (WGS) entry which is preliminary data.</text>
</comment>